<feature type="region of interest" description="Disordered" evidence="1">
    <location>
        <begin position="333"/>
        <end position="477"/>
    </location>
</feature>
<feature type="compositionally biased region" description="Polar residues" evidence="1">
    <location>
        <begin position="501"/>
        <end position="515"/>
    </location>
</feature>
<keyword evidence="4" id="KW-1185">Reference proteome</keyword>
<dbReference type="AlphaFoldDB" id="A0A8W8KJJ7"/>
<reference evidence="3" key="1">
    <citation type="submission" date="2022-08" db="UniProtKB">
        <authorList>
            <consortium name="EnsemblMetazoa"/>
        </authorList>
    </citation>
    <scope>IDENTIFICATION</scope>
    <source>
        <strain evidence="3">05x7-T-G4-1.051#20</strain>
    </source>
</reference>
<proteinExistence type="predicted"/>
<name>A0A8W8KJJ7_MAGGI</name>
<evidence type="ECO:0000313" key="4">
    <source>
        <dbReference type="Proteomes" id="UP000005408"/>
    </source>
</evidence>
<dbReference type="EnsemblMetazoa" id="G23757.3">
    <property type="protein sequence ID" value="G23757.3:cds"/>
    <property type="gene ID" value="G23757"/>
</dbReference>
<evidence type="ECO:0000256" key="1">
    <source>
        <dbReference type="SAM" id="MobiDB-lite"/>
    </source>
</evidence>
<dbReference type="InterPro" id="IPR052821">
    <property type="entry name" value="F-box_only_SRC"/>
</dbReference>
<dbReference type="PROSITE" id="PS50181">
    <property type="entry name" value="FBOX"/>
    <property type="match status" value="1"/>
</dbReference>
<dbReference type="OMA" id="VNSNDTW"/>
<dbReference type="PANTHER" id="PTHR46432">
    <property type="entry name" value="F-BOX ONLY PROTEIN 42"/>
    <property type="match status" value="1"/>
</dbReference>
<feature type="domain" description="F-box" evidence="2">
    <location>
        <begin position="20"/>
        <end position="69"/>
    </location>
</feature>
<feature type="region of interest" description="Disordered" evidence="1">
    <location>
        <begin position="1"/>
        <end position="21"/>
    </location>
</feature>
<dbReference type="Pfam" id="PF13415">
    <property type="entry name" value="Beta-prop_FBX42"/>
    <property type="match status" value="1"/>
</dbReference>
<dbReference type="Gene3D" id="2.120.10.80">
    <property type="entry name" value="Kelch-type beta propeller"/>
    <property type="match status" value="1"/>
</dbReference>
<feature type="compositionally biased region" description="Basic and acidic residues" evidence="1">
    <location>
        <begin position="398"/>
        <end position="414"/>
    </location>
</feature>
<accession>A0A8W8KJJ7</accession>
<dbReference type="SUPFAM" id="SSF117281">
    <property type="entry name" value="Kelch motif"/>
    <property type="match status" value="1"/>
</dbReference>
<dbReference type="GO" id="GO:1990756">
    <property type="term" value="F:ubiquitin-like ligase-substrate adaptor activity"/>
    <property type="evidence" value="ECO:0007669"/>
    <property type="project" value="TreeGrafter"/>
</dbReference>
<dbReference type="EnsemblMetazoa" id="G23757.1">
    <property type="protein sequence ID" value="G23757.1:cds"/>
    <property type="gene ID" value="G23757"/>
</dbReference>
<feature type="compositionally biased region" description="Low complexity" evidence="1">
    <location>
        <begin position="11"/>
        <end position="20"/>
    </location>
</feature>
<dbReference type="Proteomes" id="UP000005408">
    <property type="component" value="Unassembled WGS sequence"/>
</dbReference>
<dbReference type="GO" id="GO:0019005">
    <property type="term" value="C:SCF ubiquitin ligase complex"/>
    <property type="evidence" value="ECO:0007669"/>
    <property type="project" value="TreeGrafter"/>
</dbReference>
<sequence length="612" mass="68871">MDLSQKDSAEESQNSSESSSLQISDLPEEILEYILIHLSPYRDLKCAMSVNRQWYRLVQGVIRQMYQNFYAGILEGQLAWTGITPEVGSNITERYSHCACYYDKSMYIFGGCTSTNTTFNDLWRFDLKDRQWIRPLAIGTYPSPKACASLVVYKDSLVLFGGWSHPTPYPLHQAARFFSELHIYKPEPNRWYHMNTLSPVSPAPTAGHSASIVGDRMIVFGGSHVPGTGNNEVWVFNFIDLTWQRKHTSNKRPNPRYGQTQVTLDENHILVIGGCGGPNQIFNDLWILCLDTDPWSWQEVTINQPEFSAPQLWCHPACKVNDKIIVLSKPAKPLRPMTADPKKPTSYAYRNNKIWVPPRESPRDSPGPSGGAAATFKRPVSESDDSSSADDEENSTSRSDREHLEFKHPGDTVRGRGTSPRRSPMSHSHLQSHSYITGPDSPGPSMQAFTGPDSPGPSMQAFSTSDSRPGVLGGRHNAVKNREKQLEALKKFEERLRESLARQSGTQGQNQLTNDSSRKNRLRELRTPIHLHVLDISNIVQSHTATWQPVKENSSLEAPEETIFYTLVEGRGELVMFGGIQRDIQFMQRGMDVKSHVVSNNLYILSHSQVSL</sequence>
<dbReference type="OrthoDB" id="9973021at2759"/>
<dbReference type="SUPFAM" id="SSF81383">
    <property type="entry name" value="F-box domain"/>
    <property type="match status" value="1"/>
</dbReference>
<dbReference type="InterPro" id="IPR001810">
    <property type="entry name" value="F-box_dom"/>
</dbReference>
<dbReference type="PANTHER" id="PTHR46432:SF1">
    <property type="entry name" value="F-BOX ONLY PROTEIN 42"/>
    <property type="match status" value="1"/>
</dbReference>
<dbReference type="Pfam" id="PF12937">
    <property type="entry name" value="F-box-like"/>
    <property type="match status" value="1"/>
</dbReference>
<feature type="compositionally biased region" description="Polar residues" evidence="1">
    <location>
        <begin position="425"/>
        <end position="435"/>
    </location>
</feature>
<protein>
    <recommendedName>
        <fullName evidence="2">F-box domain-containing protein</fullName>
    </recommendedName>
</protein>
<organism evidence="3 4">
    <name type="scientific">Magallana gigas</name>
    <name type="common">Pacific oyster</name>
    <name type="synonym">Crassostrea gigas</name>
    <dbReference type="NCBI Taxonomy" id="29159"/>
    <lineage>
        <taxon>Eukaryota</taxon>
        <taxon>Metazoa</taxon>
        <taxon>Spiralia</taxon>
        <taxon>Lophotrochozoa</taxon>
        <taxon>Mollusca</taxon>
        <taxon>Bivalvia</taxon>
        <taxon>Autobranchia</taxon>
        <taxon>Pteriomorphia</taxon>
        <taxon>Ostreida</taxon>
        <taxon>Ostreoidea</taxon>
        <taxon>Ostreidae</taxon>
        <taxon>Magallana</taxon>
    </lineage>
</organism>
<dbReference type="CDD" id="cd22110">
    <property type="entry name" value="F-box_FBXO42"/>
    <property type="match status" value="1"/>
</dbReference>
<dbReference type="InterPro" id="IPR036047">
    <property type="entry name" value="F-box-like_dom_sf"/>
</dbReference>
<dbReference type="Gene3D" id="1.20.1280.50">
    <property type="match status" value="1"/>
</dbReference>
<dbReference type="InterPro" id="IPR015915">
    <property type="entry name" value="Kelch-typ_b-propeller"/>
</dbReference>
<feature type="region of interest" description="Disordered" evidence="1">
    <location>
        <begin position="500"/>
        <end position="520"/>
    </location>
</feature>
<evidence type="ECO:0000313" key="3">
    <source>
        <dbReference type="EnsemblMetazoa" id="G23757.1:cds"/>
    </source>
</evidence>
<feature type="compositionally biased region" description="Acidic residues" evidence="1">
    <location>
        <begin position="382"/>
        <end position="394"/>
    </location>
</feature>
<evidence type="ECO:0000259" key="2">
    <source>
        <dbReference type="PROSITE" id="PS50181"/>
    </source>
</evidence>